<organism evidence="1">
    <name type="scientific">Fusarium oxysporum Fo47</name>
    <dbReference type="NCBI Taxonomy" id="660027"/>
    <lineage>
        <taxon>Eukaryota</taxon>
        <taxon>Fungi</taxon>
        <taxon>Dikarya</taxon>
        <taxon>Ascomycota</taxon>
        <taxon>Pezizomycotina</taxon>
        <taxon>Sordariomycetes</taxon>
        <taxon>Hypocreomycetidae</taxon>
        <taxon>Hypocreales</taxon>
        <taxon>Nectriaceae</taxon>
        <taxon>Fusarium</taxon>
        <taxon>Fusarium oxysporum species complex</taxon>
    </lineage>
</organism>
<reference evidence="1" key="2">
    <citation type="submission" date="2012-06" db="EMBL/GenBank/DDBJ databases">
        <title>Annotation of the Genome Sequence of Fusarium oxysporum Fo47.</title>
        <authorList>
            <consortium name="The Broad Institute Genomics Platform"/>
            <person name="Ma L.-J."/>
            <person name="Corby-Kistler H."/>
            <person name="Broz K."/>
            <person name="Gale L.R."/>
            <person name="Jonkers W."/>
            <person name="O'Donnell K."/>
            <person name="Ploetz R."/>
            <person name="Steinberg C."/>
            <person name="Schwartz D.C."/>
            <person name="VanEtten H."/>
            <person name="Zhou S."/>
            <person name="Young S.K."/>
            <person name="Zeng Q."/>
            <person name="Gargeya S."/>
            <person name="Fitzgerald M."/>
            <person name="Abouelleil A."/>
            <person name="Alvarado L."/>
            <person name="Chapman S.B."/>
            <person name="Gainer-Dewar J."/>
            <person name="Goldberg J."/>
            <person name="Griggs A."/>
            <person name="Gujja S."/>
            <person name="Hansen M."/>
            <person name="Howarth C."/>
            <person name="Imamovic A."/>
            <person name="Ireland A."/>
            <person name="Larimer J."/>
            <person name="McCowan C."/>
            <person name="Murphy C."/>
            <person name="Pearson M."/>
            <person name="Poon T.W."/>
            <person name="Priest M."/>
            <person name="Roberts A."/>
            <person name="Saif S."/>
            <person name="Shea T."/>
            <person name="Sykes S."/>
            <person name="Wortman J."/>
            <person name="Nusbaum C."/>
            <person name="Birren B."/>
        </authorList>
    </citation>
    <scope>NUCLEOTIDE SEQUENCE</scope>
    <source>
        <strain evidence="1">Fo47</strain>
    </source>
</reference>
<dbReference type="VEuPathDB" id="FungiDB:FOZG_01385"/>
<evidence type="ECO:0000313" key="1">
    <source>
        <dbReference type="EMBL" id="EWZ51209.1"/>
    </source>
</evidence>
<gene>
    <name evidence="1" type="ORF">FOZG_01385</name>
</gene>
<dbReference type="HOGENOM" id="CLU_1441109_0_0_1"/>
<protein>
    <submittedName>
        <fullName evidence="1">Uncharacterized protein</fullName>
    </submittedName>
</protein>
<dbReference type="AlphaFoldDB" id="W9L897"/>
<reference evidence="1" key="1">
    <citation type="submission" date="2011-06" db="EMBL/GenBank/DDBJ databases">
        <title>The Genome Sequence of Fusarium oxysporum Fo47.</title>
        <authorList>
            <consortium name="The Broad Institute Genome Sequencing Platform"/>
            <person name="Ma L.-J."/>
            <person name="Gale L.R."/>
            <person name="Schwartz D.C."/>
            <person name="Zhou S."/>
            <person name="Corby-Kistler H."/>
            <person name="Young S.K."/>
            <person name="Zeng Q."/>
            <person name="Gargeya S."/>
            <person name="Fitzgerald M."/>
            <person name="Haas B."/>
            <person name="Abouelleil A."/>
            <person name="Alvarado L."/>
            <person name="Arachchi H.M."/>
            <person name="Berlin A."/>
            <person name="Brown A."/>
            <person name="Chapman S.B."/>
            <person name="Chen Z."/>
            <person name="Dunbar C."/>
            <person name="Freedman E."/>
            <person name="Gearin G."/>
            <person name="Gellesch M."/>
            <person name="Goldberg J."/>
            <person name="Griggs A."/>
            <person name="Gujja S."/>
            <person name="Heiman D."/>
            <person name="Howarth C."/>
            <person name="Larson L."/>
            <person name="Lui A."/>
            <person name="MacDonald P.J.P."/>
            <person name="Mehta T."/>
            <person name="Montmayeur A."/>
            <person name="Murphy C."/>
            <person name="Neiman D."/>
            <person name="Pearson M."/>
            <person name="Priest M."/>
            <person name="Roberts A."/>
            <person name="Saif S."/>
            <person name="Shea T."/>
            <person name="Shenoy N."/>
            <person name="Sisk P."/>
            <person name="Stolte C."/>
            <person name="Sykes S."/>
            <person name="Wortman J."/>
            <person name="Nusbaum C."/>
            <person name="Birren B."/>
        </authorList>
    </citation>
    <scope>NUCLEOTIDE SEQUENCE [LARGE SCALE GENOMIC DNA]</scope>
    <source>
        <strain evidence="1">Fo47</strain>
    </source>
</reference>
<dbReference type="Proteomes" id="UP000030766">
    <property type="component" value="Unassembled WGS sequence"/>
</dbReference>
<proteinExistence type="predicted"/>
<name>W9L897_FUSOX</name>
<accession>W9L897</accession>
<sequence>MYYDKRTRRQCPELTAVNVDVFRCNPGLGVSRHPPVIRFRQAFKGLRRGNTNATVPVFSLLLLLGRHAMDLSAVCFALLGWFLSFLGYEPFLSFHSFVTISCLSRLCYISIPIGSFLYNTYAWMAFDIVRDAVLDILHARLLVCSRNIAKSARNPTLQIVCPANLSRALLSNENANYWSYCRMDKSDDRH</sequence>
<dbReference type="EMBL" id="JH717896">
    <property type="protein sequence ID" value="EWZ51209.1"/>
    <property type="molecule type" value="Genomic_DNA"/>
</dbReference>